<dbReference type="PANTHER" id="PTHR35011">
    <property type="entry name" value="2,3-DIKETO-L-GULONATE TRAP TRANSPORTER SMALL PERMEASE PROTEIN YIAM"/>
    <property type="match status" value="1"/>
</dbReference>
<evidence type="ECO:0000256" key="5">
    <source>
        <dbReference type="ARBA" id="ARBA00022692"/>
    </source>
</evidence>
<dbReference type="AlphaFoldDB" id="A0A356LLA7"/>
<dbReference type="GO" id="GO:0005886">
    <property type="term" value="C:plasma membrane"/>
    <property type="evidence" value="ECO:0007669"/>
    <property type="project" value="UniProtKB-SubCell"/>
</dbReference>
<name>A0A356LLA7_9BURK</name>
<evidence type="ECO:0000256" key="9">
    <source>
        <dbReference type="RuleBase" id="RU369079"/>
    </source>
</evidence>
<evidence type="ECO:0000313" key="11">
    <source>
        <dbReference type="EMBL" id="HBP31315.1"/>
    </source>
</evidence>
<feature type="transmembrane region" description="Helical" evidence="9">
    <location>
        <begin position="133"/>
        <end position="151"/>
    </location>
</feature>
<evidence type="ECO:0000256" key="6">
    <source>
        <dbReference type="ARBA" id="ARBA00022989"/>
    </source>
</evidence>
<evidence type="ECO:0000313" key="12">
    <source>
        <dbReference type="Proteomes" id="UP000264036"/>
    </source>
</evidence>
<keyword evidence="3" id="KW-1003">Cell membrane</keyword>
<feature type="transmembrane region" description="Helical" evidence="9">
    <location>
        <begin position="84"/>
        <end position="106"/>
    </location>
</feature>
<comment type="similarity">
    <text evidence="8 9">Belongs to the TRAP transporter small permease family.</text>
</comment>
<keyword evidence="4 9" id="KW-0997">Cell inner membrane</keyword>
<accession>A0A356LLA7</accession>
<feature type="domain" description="Tripartite ATP-independent periplasmic transporters DctQ component" evidence="10">
    <location>
        <begin position="23"/>
        <end position="155"/>
    </location>
</feature>
<comment type="subunit">
    <text evidence="9">The complex comprises the extracytoplasmic solute receptor protein and the two transmembrane proteins.</text>
</comment>
<evidence type="ECO:0000256" key="3">
    <source>
        <dbReference type="ARBA" id="ARBA00022475"/>
    </source>
</evidence>
<keyword evidence="2 9" id="KW-0813">Transport</keyword>
<gene>
    <name evidence="11" type="ORF">DD666_18140</name>
</gene>
<comment type="caution">
    <text evidence="11">The sequence shown here is derived from an EMBL/GenBank/DDBJ whole genome shotgun (WGS) entry which is preliminary data.</text>
</comment>
<evidence type="ECO:0000256" key="4">
    <source>
        <dbReference type="ARBA" id="ARBA00022519"/>
    </source>
</evidence>
<keyword evidence="6 9" id="KW-1133">Transmembrane helix</keyword>
<dbReference type="PANTHER" id="PTHR35011:SF4">
    <property type="entry name" value="SLL1102 PROTEIN"/>
    <property type="match status" value="1"/>
</dbReference>
<proteinExistence type="inferred from homology"/>
<dbReference type="Pfam" id="PF04290">
    <property type="entry name" value="DctQ"/>
    <property type="match status" value="1"/>
</dbReference>
<keyword evidence="7 9" id="KW-0472">Membrane</keyword>
<dbReference type="EMBL" id="DOEK01000038">
    <property type="protein sequence ID" value="HBP31315.1"/>
    <property type="molecule type" value="Genomic_DNA"/>
</dbReference>
<evidence type="ECO:0000256" key="8">
    <source>
        <dbReference type="ARBA" id="ARBA00038436"/>
    </source>
</evidence>
<dbReference type="InterPro" id="IPR055348">
    <property type="entry name" value="DctQ"/>
</dbReference>
<feature type="transmembrane region" description="Helical" evidence="9">
    <location>
        <begin position="42"/>
        <end position="63"/>
    </location>
</feature>
<keyword evidence="5 9" id="KW-0812">Transmembrane</keyword>
<dbReference type="GO" id="GO:0022857">
    <property type="term" value="F:transmembrane transporter activity"/>
    <property type="evidence" value="ECO:0007669"/>
    <property type="project" value="UniProtKB-UniRule"/>
</dbReference>
<dbReference type="InterPro" id="IPR007387">
    <property type="entry name" value="TRAP_DctQ"/>
</dbReference>
<feature type="transmembrane region" description="Helical" evidence="9">
    <location>
        <begin position="12"/>
        <end position="36"/>
    </location>
</feature>
<dbReference type="Proteomes" id="UP000264036">
    <property type="component" value="Unassembled WGS sequence"/>
</dbReference>
<evidence type="ECO:0000256" key="1">
    <source>
        <dbReference type="ARBA" id="ARBA00004429"/>
    </source>
</evidence>
<reference evidence="11 12" key="1">
    <citation type="journal article" date="2018" name="Nat. Biotechnol.">
        <title>A standardized bacterial taxonomy based on genome phylogeny substantially revises the tree of life.</title>
        <authorList>
            <person name="Parks D.H."/>
            <person name="Chuvochina M."/>
            <person name="Waite D.W."/>
            <person name="Rinke C."/>
            <person name="Skarshewski A."/>
            <person name="Chaumeil P.A."/>
            <person name="Hugenholtz P."/>
        </authorList>
    </citation>
    <scope>NUCLEOTIDE SEQUENCE [LARGE SCALE GENOMIC DNA]</scope>
    <source>
        <strain evidence="11">UBA10707</strain>
    </source>
</reference>
<evidence type="ECO:0000256" key="7">
    <source>
        <dbReference type="ARBA" id="ARBA00023136"/>
    </source>
</evidence>
<comment type="subcellular location">
    <subcellularLocation>
        <location evidence="1 9">Cell inner membrane</location>
        <topology evidence="1 9">Multi-pass membrane protein</topology>
    </subcellularLocation>
</comment>
<evidence type="ECO:0000256" key="2">
    <source>
        <dbReference type="ARBA" id="ARBA00022448"/>
    </source>
</evidence>
<organism evidence="11 12">
    <name type="scientific">Advenella kashmirensis</name>
    <dbReference type="NCBI Taxonomy" id="310575"/>
    <lineage>
        <taxon>Bacteria</taxon>
        <taxon>Pseudomonadati</taxon>
        <taxon>Pseudomonadota</taxon>
        <taxon>Betaproteobacteria</taxon>
        <taxon>Burkholderiales</taxon>
        <taxon>Alcaligenaceae</taxon>
    </lineage>
</organism>
<evidence type="ECO:0000259" key="10">
    <source>
        <dbReference type="Pfam" id="PF04290"/>
    </source>
</evidence>
<sequence>MRFINNLNQKIGDYASAIYFVVFVVMVYDVIVRYIYHTPTEWALEFVIMVVGIHYVISGAHAIKNNTHVRIDVIYNLLPVHTRRWMDVLGHLLAIVYLSIIVYYGVEQALPAIEMGERSGGGWNSLAPTYMKIAIPLGAALMVLQSVVSFIDSVKGVCNEQ</sequence>
<protein>
    <recommendedName>
        <fullName evidence="9">TRAP transporter small permease protein</fullName>
    </recommendedName>
</protein>
<comment type="function">
    <text evidence="9">Part of the tripartite ATP-independent periplasmic (TRAP) transport system.</text>
</comment>